<dbReference type="Pfam" id="PF01926">
    <property type="entry name" value="MMR_HSR1"/>
    <property type="match status" value="1"/>
</dbReference>
<evidence type="ECO:0000256" key="2">
    <source>
        <dbReference type="ARBA" id="ARBA00020484"/>
    </source>
</evidence>
<dbReference type="HOGENOM" id="CLU_038009_1_0_9"/>
<dbReference type="PANTHER" id="PTHR42698">
    <property type="entry name" value="GTPASE ERA"/>
    <property type="match status" value="1"/>
</dbReference>
<keyword evidence="6 8" id="KW-0342">GTP-binding</keyword>
<dbReference type="OrthoDB" id="9805918at2"/>
<dbReference type="NCBIfam" id="NF000908">
    <property type="entry name" value="PRK00089.1"/>
    <property type="match status" value="1"/>
</dbReference>
<comment type="subcellular location">
    <subcellularLocation>
        <location evidence="8">Cytoplasm</location>
    </subcellularLocation>
    <subcellularLocation>
        <location evidence="8">Cell membrane</location>
        <topology evidence="8">Peripheral membrane protein</topology>
    </subcellularLocation>
</comment>
<comment type="function">
    <text evidence="8">An essential GTPase that binds both GDP and GTP, with rapid nucleotide exchange. Plays a role in 16S rRNA processing and 30S ribosomal subunit biogenesis and possibly also in cell cycle regulation and energy metabolism.</text>
</comment>
<evidence type="ECO:0000259" key="10">
    <source>
        <dbReference type="PROSITE" id="PS51713"/>
    </source>
</evidence>
<keyword evidence="8" id="KW-0699">rRNA-binding</keyword>
<dbReference type="InterPro" id="IPR006073">
    <property type="entry name" value="GTP-bd"/>
</dbReference>
<dbReference type="Pfam" id="PF07650">
    <property type="entry name" value="KH_2"/>
    <property type="match status" value="1"/>
</dbReference>
<sequence length="309" mass="35184">MEKLQNLLSEDAVCKTGFVSIVGRSNVGKSTLLNAMIGEKIAITSDKPQTTRSRIKGIYNDENSQIVFLDTPGVQKPKNKLGSYMEKEVKSSSSSADVILYVVDESENIGKLDNSIIESLKKSKQPKIIAINKIDKLNEEKIFQLIKMYDEIGIFDDIVPISAIKKKNVSELIETIKKYLVYGPKYFPDGISTDQSNKVMISEIVREKILNYTDKEIPHGTAVEVEKIFDNKQKNMIEISVVIYCERDSHKKIIIGKNGRKLKGIGKSARVELEEIFGCKVFLETWVKVKENWRENTNYIREFGYIEEK</sequence>
<evidence type="ECO:0000256" key="4">
    <source>
        <dbReference type="ARBA" id="ARBA00022741"/>
    </source>
</evidence>
<evidence type="ECO:0000256" key="3">
    <source>
        <dbReference type="ARBA" id="ARBA00022517"/>
    </source>
</evidence>
<comment type="subunit">
    <text evidence="8">Monomer.</text>
</comment>
<gene>
    <name evidence="8" type="primary">era</name>
    <name evidence="11" type="ORF">HMPREF9630_02096</name>
</gene>
<evidence type="ECO:0000256" key="1">
    <source>
        <dbReference type="ARBA" id="ARBA00007921"/>
    </source>
</evidence>
<dbReference type="InterPro" id="IPR005225">
    <property type="entry name" value="Small_GTP-bd"/>
</dbReference>
<feature type="domain" description="Era-type G" evidence="10">
    <location>
        <begin position="15"/>
        <end position="182"/>
    </location>
</feature>
<dbReference type="FunFam" id="3.30.300.20:FF:000003">
    <property type="entry name" value="GTPase Era"/>
    <property type="match status" value="1"/>
</dbReference>
<feature type="region of interest" description="G5" evidence="9">
    <location>
        <begin position="161"/>
        <end position="163"/>
    </location>
</feature>
<dbReference type="InterPro" id="IPR027417">
    <property type="entry name" value="P-loop_NTPase"/>
</dbReference>
<reference evidence="11 12" key="1">
    <citation type="submission" date="2012-05" db="EMBL/GenBank/DDBJ databases">
        <title>The Genome Sequence of Eubacteriaceae bacterium CM2.</title>
        <authorList>
            <consortium name="The Broad Institute Genome Sequencing Platform"/>
            <person name="Earl A."/>
            <person name="Ward D."/>
            <person name="Feldgarden M."/>
            <person name="Gevers D."/>
            <person name="Sizova M."/>
            <person name="Hazen A."/>
            <person name="Epstein S."/>
            <person name="Walker B."/>
            <person name="Young S.K."/>
            <person name="Zeng Q."/>
            <person name="Gargeya S."/>
            <person name="Fitzgerald M."/>
            <person name="Haas B."/>
            <person name="Abouelleil A."/>
            <person name="Alvarado L."/>
            <person name="Arachchi H.M."/>
            <person name="Berlin A."/>
            <person name="Chapman S.B."/>
            <person name="Goldberg J."/>
            <person name="Griggs A."/>
            <person name="Gujja S."/>
            <person name="Hansen M."/>
            <person name="Howarth C."/>
            <person name="Imamovic A."/>
            <person name="Larimer J."/>
            <person name="McCowen C."/>
            <person name="Montmayeur A."/>
            <person name="Murphy C."/>
            <person name="Neiman D."/>
            <person name="Pearson M."/>
            <person name="Priest M."/>
            <person name="Roberts A."/>
            <person name="Saif S."/>
            <person name="Shea T."/>
            <person name="Sisk P."/>
            <person name="Sykes S."/>
            <person name="Wortman J."/>
            <person name="Nusbaum C."/>
            <person name="Birren B."/>
        </authorList>
    </citation>
    <scope>NUCLEOTIDE SEQUENCE [LARGE SCALE GENOMIC DNA]</scope>
    <source>
        <strain evidence="11 12">CM2</strain>
    </source>
</reference>
<feature type="region of interest" description="G3" evidence="9">
    <location>
        <begin position="70"/>
        <end position="73"/>
    </location>
</feature>
<proteinExistence type="inferred from homology"/>
<dbReference type="AlphaFoldDB" id="U6Q2T6"/>
<name>U6Q2T6_9FIRM</name>
<dbReference type="NCBIfam" id="TIGR00231">
    <property type="entry name" value="small_GTP"/>
    <property type="match status" value="1"/>
</dbReference>
<feature type="region of interest" description="G4" evidence="9">
    <location>
        <begin position="132"/>
        <end position="135"/>
    </location>
</feature>
<dbReference type="GO" id="GO:0005886">
    <property type="term" value="C:plasma membrane"/>
    <property type="evidence" value="ECO:0007669"/>
    <property type="project" value="UniProtKB-SubCell"/>
</dbReference>
<accession>U6Q2T6</accession>
<dbReference type="Proteomes" id="UP000017818">
    <property type="component" value="Unassembled WGS sequence"/>
</dbReference>
<evidence type="ECO:0000256" key="5">
    <source>
        <dbReference type="ARBA" id="ARBA00022884"/>
    </source>
</evidence>
<feature type="region of interest" description="G1" evidence="9">
    <location>
        <begin position="23"/>
        <end position="30"/>
    </location>
</feature>
<dbReference type="SUPFAM" id="SSF52540">
    <property type="entry name" value="P-loop containing nucleoside triphosphate hydrolases"/>
    <property type="match status" value="1"/>
</dbReference>
<dbReference type="InterPro" id="IPR030388">
    <property type="entry name" value="G_ERA_dom"/>
</dbReference>
<keyword evidence="3 8" id="KW-0690">Ribosome biogenesis</keyword>
<dbReference type="FunFam" id="3.40.50.300:FF:000094">
    <property type="entry name" value="GTPase Era"/>
    <property type="match status" value="1"/>
</dbReference>
<evidence type="ECO:0000256" key="6">
    <source>
        <dbReference type="ARBA" id="ARBA00023134"/>
    </source>
</evidence>
<comment type="caution">
    <text evidence="8">Lacks conserved residue(s) required for the propagation of feature annotation.</text>
</comment>
<keyword evidence="5 8" id="KW-0694">RNA-binding</keyword>
<dbReference type="InterPro" id="IPR004044">
    <property type="entry name" value="KH_dom_type_2"/>
</dbReference>
<dbReference type="SUPFAM" id="SSF54814">
    <property type="entry name" value="Prokaryotic type KH domain (KH-domain type II)"/>
    <property type="match status" value="1"/>
</dbReference>
<dbReference type="InterPro" id="IPR015946">
    <property type="entry name" value="KH_dom-like_a/b"/>
</dbReference>
<dbReference type="GO" id="GO:0005829">
    <property type="term" value="C:cytosol"/>
    <property type="evidence" value="ECO:0007669"/>
    <property type="project" value="TreeGrafter"/>
</dbReference>
<evidence type="ECO:0000256" key="8">
    <source>
        <dbReference type="HAMAP-Rule" id="MF_00367"/>
    </source>
</evidence>
<organism evidence="11 12">
    <name type="scientific">Peptoanaerobacter stomatis</name>
    <dbReference type="NCBI Taxonomy" id="796937"/>
    <lineage>
        <taxon>Bacteria</taxon>
        <taxon>Bacillati</taxon>
        <taxon>Bacillota</taxon>
        <taxon>Clostridia</taxon>
        <taxon>Peptostreptococcales</taxon>
        <taxon>Filifactoraceae</taxon>
        <taxon>Peptoanaerobacter</taxon>
    </lineage>
</organism>
<dbReference type="GO" id="GO:0070181">
    <property type="term" value="F:small ribosomal subunit rRNA binding"/>
    <property type="evidence" value="ECO:0007669"/>
    <property type="project" value="UniProtKB-UniRule"/>
</dbReference>
<dbReference type="GO" id="GO:0000028">
    <property type="term" value="P:ribosomal small subunit assembly"/>
    <property type="evidence" value="ECO:0007669"/>
    <property type="project" value="TreeGrafter"/>
</dbReference>
<dbReference type="PRINTS" id="PR00326">
    <property type="entry name" value="GTP1OBG"/>
</dbReference>
<comment type="caution">
    <text evidence="11">The sequence shown here is derived from an EMBL/GenBank/DDBJ whole genome shotgun (WGS) entry which is preliminary data.</text>
</comment>
<dbReference type="PANTHER" id="PTHR42698:SF1">
    <property type="entry name" value="GTPASE ERA, MITOCHONDRIAL"/>
    <property type="match status" value="1"/>
</dbReference>
<dbReference type="GO" id="GO:0005525">
    <property type="term" value="F:GTP binding"/>
    <property type="evidence" value="ECO:0007669"/>
    <property type="project" value="UniProtKB-UniRule"/>
</dbReference>
<evidence type="ECO:0000313" key="11">
    <source>
        <dbReference type="EMBL" id="EJZ44347.1"/>
    </source>
</evidence>
<dbReference type="Gene3D" id="3.30.300.20">
    <property type="match status" value="1"/>
</dbReference>
<protein>
    <recommendedName>
        <fullName evidence="2 8">GTPase Era</fullName>
    </recommendedName>
</protein>
<keyword evidence="8" id="KW-0963">Cytoplasm</keyword>
<dbReference type="RefSeq" id="WP_009527026.1">
    <property type="nucleotide sequence ID" value="NZ_JBQMYZ010000002.1"/>
</dbReference>
<feature type="binding site" evidence="8">
    <location>
        <begin position="132"/>
        <end position="135"/>
    </location>
    <ligand>
        <name>GTP</name>
        <dbReference type="ChEBI" id="CHEBI:37565"/>
    </ligand>
</feature>
<dbReference type="NCBIfam" id="TIGR00436">
    <property type="entry name" value="era"/>
    <property type="match status" value="1"/>
</dbReference>
<feature type="binding site" evidence="8">
    <location>
        <begin position="70"/>
        <end position="74"/>
    </location>
    <ligand>
        <name>GTP</name>
        <dbReference type="ChEBI" id="CHEBI:37565"/>
    </ligand>
</feature>
<dbReference type="InterPro" id="IPR005662">
    <property type="entry name" value="GTPase_Era-like"/>
</dbReference>
<keyword evidence="4 8" id="KW-0547">Nucleotide-binding</keyword>
<dbReference type="InterPro" id="IPR009019">
    <property type="entry name" value="KH_sf_prok-type"/>
</dbReference>
<comment type="similarity">
    <text evidence="1 8 9">Belongs to the TRAFAC class TrmE-Era-EngA-EngB-Septin-like GTPase superfamily. Era GTPase family.</text>
</comment>
<dbReference type="PROSITE" id="PS51713">
    <property type="entry name" value="G_ERA"/>
    <property type="match status" value="1"/>
</dbReference>
<keyword evidence="8" id="KW-1003">Cell membrane</keyword>
<dbReference type="GO" id="GO:0043024">
    <property type="term" value="F:ribosomal small subunit binding"/>
    <property type="evidence" value="ECO:0007669"/>
    <property type="project" value="TreeGrafter"/>
</dbReference>
<dbReference type="EMBL" id="AFZF02000004">
    <property type="protein sequence ID" value="EJZ44347.1"/>
    <property type="molecule type" value="Genomic_DNA"/>
</dbReference>
<dbReference type="HAMAP" id="MF_00367">
    <property type="entry name" value="GTPase_Era"/>
    <property type="match status" value="1"/>
</dbReference>
<keyword evidence="7 8" id="KW-0472">Membrane</keyword>
<evidence type="ECO:0000256" key="7">
    <source>
        <dbReference type="ARBA" id="ARBA00023136"/>
    </source>
</evidence>
<dbReference type="CDD" id="cd22534">
    <property type="entry name" value="KH-II_Era"/>
    <property type="match status" value="1"/>
</dbReference>
<dbReference type="GO" id="GO:0003924">
    <property type="term" value="F:GTPase activity"/>
    <property type="evidence" value="ECO:0007669"/>
    <property type="project" value="UniProtKB-UniRule"/>
</dbReference>
<feature type="region of interest" description="G2" evidence="9">
    <location>
        <begin position="49"/>
        <end position="53"/>
    </location>
</feature>
<dbReference type="CDD" id="cd04163">
    <property type="entry name" value="Era"/>
    <property type="match status" value="1"/>
</dbReference>
<dbReference type="Gene3D" id="3.40.50.300">
    <property type="entry name" value="P-loop containing nucleotide triphosphate hydrolases"/>
    <property type="match status" value="1"/>
</dbReference>
<evidence type="ECO:0000313" key="12">
    <source>
        <dbReference type="Proteomes" id="UP000017818"/>
    </source>
</evidence>
<evidence type="ECO:0000256" key="9">
    <source>
        <dbReference type="PROSITE-ProRule" id="PRU01050"/>
    </source>
</evidence>